<feature type="transmembrane region" description="Helical" evidence="1">
    <location>
        <begin position="171"/>
        <end position="201"/>
    </location>
</feature>
<dbReference type="PANTHER" id="PTHR39165">
    <property type="entry name" value="IG HYPOTHETICAL 17883"/>
    <property type="match status" value="1"/>
</dbReference>
<dbReference type="STRING" id="267212.GCA_001063965_01405"/>
<keyword evidence="1" id="KW-1133">Transmembrane helix</keyword>
<accession>F2BEN6</accession>
<dbReference type="InterPro" id="IPR007403">
    <property type="entry name" value="DUF456"/>
</dbReference>
<evidence type="ECO:0000256" key="1">
    <source>
        <dbReference type="SAM" id="Phobius"/>
    </source>
</evidence>
<keyword evidence="3" id="KW-1185">Reference proteome</keyword>
<feature type="transmembrane region" description="Helical" evidence="1">
    <location>
        <begin position="90"/>
        <end position="110"/>
    </location>
</feature>
<dbReference type="HOGENOM" id="CLU_109297_0_0_4"/>
<sequence length="204" mass="20976">MTFPKTQLRRSQNADSVFQTASKPPLCTLRRQTRYPKENPMTPTILLVLLGLAALALGLFGTVYPALPGLILMFAGTWLLGYADGYQTIGGGTIAAVGVLAAAGTAMDYVAGMLGAKFTGASRQALWGSFFGGIAGAFFGIPGLLLGPLLGAAAGEFLALRDALRAGKVGLGAFVGFIVGTAAKIGCAAAILLTLLGVWLYSLF</sequence>
<gene>
    <name evidence="2" type="ORF">HMPREF9123_2193</name>
</gene>
<dbReference type="EMBL" id="AFAY01000046">
    <property type="protein sequence ID" value="EGF09941.1"/>
    <property type="molecule type" value="Genomic_DNA"/>
</dbReference>
<dbReference type="Proteomes" id="UP000004105">
    <property type="component" value="Unassembled WGS sequence"/>
</dbReference>
<organism evidence="2 3">
    <name type="scientific">Neisseria bacilliformis ATCC BAA-1200</name>
    <dbReference type="NCBI Taxonomy" id="888742"/>
    <lineage>
        <taxon>Bacteria</taxon>
        <taxon>Pseudomonadati</taxon>
        <taxon>Pseudomonadota</taxon>
        <taxon>Betaproteobacteria</taxon>
        <taxon>Neisseriales</taxon>
        <taxon>Neisseriaceae</taxon>
        <taxon>Neisseria</taxon>
    </lineage>
</organism>
<protein>
    <submittedName>
        <fullName evidence="2">Protein of hypothetical function DUF456</fullName>
    </submittedName>
</protein>
<proteinExistence type="predicted"/>
<keyword evidence="1" id="KW-0472">Membrane</keyword>
<keyword evidence="1" id="KW-0812">Transmembrane</keyword>
<feature type="transmembrane region" description="Helical" evidence="1">
    <location>
        <begin position="40"/>
        <end position="60"/>
    </location>
</feature>
<dbReference type="AlphaFoldDB" id="F2BEN6"/>
<comment type="caution">
    <text evidence="2">The sequence shown here is derived from an EMBL/GenBank/DDBJ whole genome shotgun (WGS) entry which is preliminary data.</text>
</comment>
<feature type="transmembrane region" description="Helical" evidence="1">
    <location>
        <begin position="130"/>
        <end position="159"/>
    </location>
</feature>
<reference evidence="2 3" key="1">
    <citation type="submission" date="2011-02" db="EMBL/GenBank/DDBJ databases">
        <authorList>
            <person name="Muzny D."/>
            <person name="Qin X."/>
            <person name="Deng J."/>
            <person name="Jiang H."/>
            <person name="Liu Y."/>
            <person name="Qu J."/>
            <person name="Song X.-Z."/>
            <person name="Zhang L."/>
            <person name="Thornton R."/>
            <person name="Coyle M."/>
            <person name="Francisco L."/>
            <person name="Jackson L."/>
            <person name="Javaid M."/>
            <person name="Korchina V."/>
            <person name="Kovar C."/>
            <person name="Mata R."/>
            <person name="Mathew T."/>
            <person name="Ngo R."/>
            <person name="Nguyen L."/>
            <person name="Nguyen N."/>
            <person name="Okwuonu G."/>
            <person name="Ongeri F."/>
            <person name="Pham C."/>
            <person name="Simmons D."/>
            <person name="Wilczek-Boney K."/>
            <person name="Hale W."/>
            <person name="Jakkamsetti A."/>
            <person name="Pham P."/>
            <person name="Ruth R."/>
            <person name="San Lucas F."/>
            <person name="Warren J."/>
            <person name="Zhang J."/>
            <person name="Zhao Z."/>
            <person name="Zhou C."/>
            <person name="Zhu D."/>
            <person name="Lee S."/>
            <person name="Bess C."/>
            <person name="Blankenburg K."/>
            <person name="Forbes L."/>
            <person name="Fu Q."/>
            <person name="Gubbala S."/>
            <person name="Hirani K."/>
            <person name="Jayaseelan J.C."/>
            <person name="Lara F."/>
            <person name="Munidasa M."/>
            <person name="Palculict T."/>
            <person name="Patil S."/>
            <person name="Pu L.-L."/>
            <person name="Saada N."/>
            <person name="Tang L."/>
            <person name="Weissenberger G."/>
            <person name="Zhu Y."/>
            <person name="Hemphill L."/>
            <person name="Shang Y."/>
            <person name="Youmans B."/>
            <person name="Ayvaz T."/>
            <person name="Ross M."/>
            <person name="Santibanez J."/>
            <person name="Aqrawi P."/>
            <person name="Gross S."/>
            <person name="Joshi V."/>
            <person name="Fowler G."/>
            <person name="Nazareth L."/>
            <person name="Reid J."/>
            <person name="Worley K."/>
            <person name="Petrosino J."/>
            <person name="Highlander S."/>
            <person name="Gibbs R."/>
        </authorList>
    </citation>
    <scope>NUCLEOTIDE SEQUENCE [LARGE SCALE GENOMIC DNA]</scope>
    <source>
        <strain evidence="2 3">ATCC BAA-1200</strain>
    </source>
</reference>
<dbReference type="PANTHER" id="PTHR39165:SF1">
    <property type="entry name" value="DUF456 DOMAIN-CONTAINING PROTEIN"/>
    <property type="match status" value="1"/>
</dbReference>
<evidence type="ECO:0000313" key="3">
    <source>
        <dbReference type="Proteomes" id="UP000004105"/>
    </source>
</evidence>
<dbReference type="Pfam" id="PF04306">
    <property type="entry name" value="DUF456"/>
    <property type="match status" value="1"/>
</dbReference>
<evidence type="ECO:0000313" key="2">
    <source>
        <dbReference type="EMBL" id="EGF09941.1"/>
    </source>
</evidence>
<name>F2BEN6_9NEIS</name>